<evidence type="ECO:0000256" key="3">
    <source>
        <dbReference type="ARBA" id="ARBA00022553"/>
    </source>
</evidence>
<dbReference type="GO" id="GO:0007346">
    <property type="term" value="P:regulation of mitotic cell cycle"/>
    <property type="evidence" value="ECO:0007669"/>
    <property type="project" value="TreeGrafter"/>
</dbReference>
<evidence type="ECO:0000256" key="4">
    <source>
        <dbReference type="ARBA" id="ARBA00022679"/>
    </source>
</evidence>
<keyword evidence="3" id="KW-0597">Phosphoprotein</keyword>
<evidence type="ECO:0000256" key="7">
    <source>
        <dbReference type="ARBA" id="ARBA00022840"/>
    </source>
</evidence>
<dbReference type="PIRSF" id="PIRSF037993">
    <property type="entry name" value="STPK_Pim-1"/>
    <property type="match status" value="1"/>
</dbReference>
<feature type="binding site" evidence="12">
    <location>
        <position position="151"/>
    </location>
    <ligand>
        <name>ATP</name>
        <dbReference type="ChEBI" id="CHEBI:30616"/>
    </ligand>
</feature>
<dbReference type="InterPro" id="IPR017441">
    <property type="entry name" value="Protein_kinase_ATP_BS"/>
</dbReference>
<sequence>MLLSKFGSFSHICTPSSMDHLPVKIQLPPVKVEKEPFEKVYQVGSVLGSGGFGTVYAGSRISDGAPVAVKHVAKERVTEWGTIVSVWFVLVPPPHPLVLQLGAGNGAMVPLEILLLKKVSSSFRGVIKLLDYYERPDGWLIVMERPELVKDLFDFITEKGALDEDTARGFFCQVLEAVRHCYSCGVVHRDIKDENLLVDLRTGELKLIDFGSGAILKDTVYTDFDGNTLLTLFLIESPGTRVYSPPEWIRFHRYHGRSATVWSLGVLLYDMVCGDIPFEQDDEILKGRLYFRRRISAECQQLIKWCLALRPSDRPTLEQICDHPWMRNVEESPKSPEEPAAGEIRLRTIDTDSLSSTSSSKESL</sequence>
<dbReference type="GO" id="GO:0106310">
    <property type="term" value="F:protein serine kinase activity"/>
    <property type="evidence" value="ECO:0007669"/>
    <property type="project" value="UniProtKB-UniRule"/>
</dbReference>
<dbReference type="InterPro" id="IPR000719">
    <property type="entry name" value="Prot_kinase_dom"/>
</dbReference>
<dbReference type="CDD" id="cd14102">
    <property type="entry name" value="STKc_PIM3"/>
    <property type="match status" value="1"/>
</dbReference>
<dbReference type="GO" id="GO:0043066">
    <property type="term" value="P:negative regulation of apoptotic process"/>
    <property type="evidence" value="ECO:0007669"/>
    <property type="project" value="UniProtKB-UniRule"/>
</dbReference>
<evidence type="ECO:0000256" key="10">
    <source>
        <dbReference type="PIRNR" id="PIRNR037993"/>
    </source>
</evidence>
<feature type="compositionally biased region" description="Low complexity" evidence="14">
    <location>
        <begin position="351"/>
        <end position="364"/>
    </location>
</feature>
<evidence type="ECO:0000256" key="12">
    <source>
        <dbReference type="PIRSR" id="PIRSR037993-2"/>
    </source>
</evidence>
<dbReference type="EC" id="2.7.11.1" evidence="10"/>
<comment type="similarity">
    <text evidence="1 10">Belongs to the protein kinase superfamily. CAMK Ser/Thr protein kinase family. PIM subfamily.</text>
</comment>
<dbReference type="InterPro" id="IPR011009">
    <property type="entry name" value="Kinase-like_dom_sf"/>
</dbReference>
<dbReference type="FunFam" id="1.10.510.10:FF:000209">
    <property type="entry name" value="Serine/threonine-protein kinase pim-1"/>
    <property type="match status" value="1"/>
</dbReference>
<evidence type="ECO:0000313" key="16">
    <source>
        <dbReference type="EMBL" id="PWA27014.1"/>
    </source>
</evidence>
<evidence type="ECO:0000313" key="17">
    <source>
        <dbReference type="Proteomes" id="UP000250572"/>
    </source>
</evidence>
<keyword evidence="6 10" id="KW-0418">Kinase</keyword>
<dbReference type="PANTHER" id="PTHR22984">
    <property type="entry name" value="SERINE/THREONINE-PROTEIN KINASE PIM"/>
    <property type="match status" value="1"/>
</dbReference>
<gene>
    <name evidence="16" type="ORF">CCH79_00017995</name>
</gene>
<name>A0A315VUY2_GAMAF</name>
<feature type="active site" description="Proton acceptor" evidence="11">
    <location>
        <position position="190"/>
    </location>
</feature>
<dbReference type="Proteomes" id="UP000250572">
    <property type="component" value="Unassembled WGS sequence"/>
</dbReference>
<evidence type="ECO:0000256" key="14">
    <source>
        <dbReference type="SAM" id="MobiDB-lite"/>
    </source>
</evidence>
<dbReference type="InterPro" id="IPR017348">
    <property type="entry name" value="PIM1/2/3"/>
</dbReference>
<dbReference type="SUPFAM" id="SSF56112">
    <property type="entry name" value="Protein kinase-like (PK-like)"/>
    <property type="match status" value="1"/>
</dbReference>
<organism evidence="16 17">
    <name type="scientific">Gambusia affinis</name>
    <name type="common">Western mosquitofish</name>
    <name type="synonym">Heterandria affinis</name>
    <dbReference type="NCBI Taxonomy" id="33528"/>
    <lineage>
        <taxon>Eukaryota</taxon>
        <taxon>Metazoa</taxon>
        <taxon>Chordata</taxon>
        <taxon>Craniata</taxon>
        <taxon>Vertebrata</taxon>
        <taxon>Euteleostomi</taxon>
        <taxon>Actinopterygii</taxon>
        <taxon>Neopterygii</taxon>
        <taxon>Teleostei</taxon>
        <taxon>Neoteleostei</taxon>
        <taxon>Acanthomorphata</taxon>
        <taxon>Ovalentaria</taxon>
        <taxon>Atherinomorphae</taxon>
        <taxon>Cyprinodontiformes</taxon>
        <taxon>Poeciliidae</taxon>
        <taxon>Poeciliinae</taxon>
        <taxon>Gambusia</taxon>
    </lineage>
</organism>
<comment type="caution">
    <text evidence="16">The sequence shown here is derived from an EMBL/GenBank/DDBJ whole genome shotgun (WGS) entry which is preliminary data.</text>
</comment>
<keyword evidence="17" id="KW-1185">Reference proteome</keyword>
<accession>A0A315VUY2</accession>
<comment type="function">
    <text evidence="10">Proto-oncogene with serine/threonine kinase activity involved in cell survival and cell proliferation.</text>
</comment>
<feature type="domain" description="Protein kinase" evidence="15">
    <location>
        <begin position="41"/>
        <end position="326"/>
    </location>
</feature>
<dbReference type="EMBL" id="NHOQ01001112">
    <property type="protein sequence ID" value="PWA27014.1"/>
    <property type="molecule type" value="Genomic_DNA"/>
</dbReference>
<dbReference type="STRING" id="33528.ENSGAFP00000024882"/>
<feature type="binding site" evidence="12">
    <location>
        <begin position="47"/>
        <end position="55"/>
    </location>
    <ligand>
        <name>ATP</name>
        <dbReference type="ChEBI" id="CHEBI:30616"/>
    </ligand>
</feature>
<comment type="catalytic activity">
    <reaction evidence="9 10">
        <text>L-seryl-[protein] + ATP = O-phospho-L-seryl-[protein] + ADP + H(+)</text>
        <dbReference type="Rhea" id="RHEA:17989"/>
        <dbReference type="Rhea" id="RHEA-COMP:9863"/>
        <dbReference type="Rhea" id="RHEA-COMP:11604"/>
        <dbReference type="ChEBI" id="CHEBI:15378"/>
        <dbReference type="ChEBI" id="CHEBI:29999"/>
        <dbReference type="ChEBI" id="CHEBI:30616"/>
        <dbReference type="ChEBI" id="CHEBI:83421"/>
        <dbReference type="ChEBI" id="CHEBI:456216"/>
        <dbReference type="EC" id="2.7.11.1"/>
    </reaction>
</comment>
<reference evidence="16 17" key="1">
    <citation type="journal article" date="2018" name="G3 (Bethesda)">
        <title>A High-Quality Reference Genome for the Invasive Mosquitofish Gambusia affinis Using a Chicago Library.</title>
        <authorList>
            <person name="Hoffberg S.L."/>
            <person name="Troendle N.J."/>
            <person name="Glenn T.C."/>
            <person name="Mahmud O."/>
            <person name="Louha S."/>
            <person name="Chalopin D."/>
            <person name="Bennetzen J.L."/>
            <person name="Mauricio R."/>
        </authorList>
    </citation>
    <scope>NUCLEOTIDE SEQUENCE [LARGE SCALE GENOMIC DNA]</scope>
    <source>
        <strain evidence="16">NE01/NJP1002.9</strain>
        <tissue evidence="16">Muscle</tissue>
    </source>
</reference>
<dbReference type="GO" id="GO:0004674">
    <property type="term" value="F:protein serine/threonine kinase activity"/>
    <property type="evidence" value="ECO:0007669"/>
    <property type="project" value="UniProtKB-UniRule"/>
</dbReference>
<feature type="binding site" evidence="12 13">
    <location>
        <position position="70"/>
    </location>
    <ligand>
        <name>ATP</name>
        <dbReference type="ChEBI" id="CHEBI:30616"/>
    </ligand>
</feature>
<feature type="region of interest" description="Disordered" evidence="14">
    <location>
        <begin position="328"/>
        <end position="364"/>
    </location>
</feature>
<dbReference type="Pfam" id="PF00069">
    <property type="entry name" value="Pkinase"/>
    <property type="match status" value="1"/>
</dbReference>
<evidence type="ECO:0000259" key="15">
    <source>
        <dbReference type="PROSITE" id="PS50011"/>
    </source>
</evidence>
<dbReference type="InterPro" id="IPR051138">
    <property type="entry name" value="PIM_Ser/Thr_kinase"/>
</dbReference>
<evidence type="ECO:0000256" key="13">
    <source>
        <dbReference type="PROSITE-ProRule" id="PRU10141"/>
    </source>
</evidence>
<dbReference type="InterPro" id="IPR008271">
    <property type="entry name" value="Ser/Thr_kinase_AS"/>
</dbReference>
<dbReference type="PROSITE" id="PS00107">
    <property type="entry name" value="PROTEIN_KINASE_ATP"/>
    <property type="match status" value="1"/>
</dbReference>
<evidence type="ECO:0000256" key="8">
    <source>
        <dbReference type="ARBA" id="ARBA00047899"/>
    </source>
</evidence>
<dbReference type="AlphaFoldDB" id="A0A315VUY2"/>
<proteinExistence type="inferred from homology"/>
<dbReference type="SMART" id="SM00220">
    <property type="entry name" value="S_TKc"/>
    <property type="match status" value="1"/>
</dbReference>
<dbReference type="Gene3D" id="1.10.510.10">
    <property type="entry name" value="Transferase(Phosphotransferase) domain 1"/>
    <property type="match status" value="1"/>
</dbReference>
<protein>
    <recommendedName>
        <fullName evidence="10">Serine/threonine-protein kinase</fullName>
        <ecNumber evidence="10">2.7.11.1</ecNumber>
    </recommendedName>
</protein>
<dbReference type="Gene3D" id="3.30.200.20">
    <property type="entry name" value="Phosphorylase Kinase, domain 1"/>
    <property type="match status" value="1"/>
</dbReference>
<evidence type="ECO:0000256" key="5">
    <source>
        <dbReference type="ARBA" id="ARBA00022741"/>
    </source>
</evidence>
<dbReference type="GO" id="GO:0005524">
    <property type="term" value="F:ATP binding"/>
    <property type="evidence" value="ECO:0007669"/>
    <property type="project" value="UniProtKB-UniRule"/>
</dbReference>
<keyword evidence="2 10" id="KW-0723">Serine/threonine-protein kinase</keyword>
<dbReference type="PANTHER" id="PTHR22984:SF24">
    <property type="entry name" value="SERINE_THREONINE-PROTEIN KINASE"/>
    <property type="match status" value="1"/>
</dbReference>
<feature type="binding site" evidence="12">
    <location>
        <position position="144"/>
    </location>
    <ligand>
        <name>ATP</name>
        <dbReference type="ChEBI" id="CHEBI:30616"/>
    </ligand>
</feature>
<dbReference type="GO" id="GO:0005737">
    <property type="term" value="C:cytoplasm"/>
    <property type="evidence" value="ECO:0007669"/>
    <property type="project" value="UniProtKB-UniRule"/>
</dbReference>
<evidence type="ECO:0000256" key="1">
    <source>
        <dbReference type="ARBA" id="ARBA00005505"/>
    </source>
</evidence>
<feature type="compositionally biased region" description="Basic and acidic residues" evidence="14">
    <location>
        <begin position="328"/>
        <end position="337"/>
    </location>
</feature>
<evidence type="ECO:0000256" key="2">
    <source>
        <dbReference type="ARBA" id="ARBA00022527"/>
    </source>
</evidence>
<keyword evidence="4 10" id="KW-0808">Transferase</keyword>
<evidence type="ECO:0000256" key="9">
    <source>
        <dbReference type="ARBA" id="ARBA00048679"/>
    </source>
</evidence>
<keyword evidence="5 10" id="KW-0547">Nucleotide-binding</keyword>
<dbReference type="PROSITE" id="PS50011">
    <property type="entry name" value="PROTEIN_KINASE_DOM"/>
    <property type="match status" value="1"/>
</dbReference>
<comment type="catalytic activity">
    <reaction evidence="8 10">
        <text>L-threonyl-[protein] + ATP = O-phospho-L-threonyl-[protein] + ADP + H(+)</text>
        <dbReference type="Rhea" id="RHEA:46608"/>
        <dbReference type="Rhea" id="RHEA-COMP:11060"/>
        <dbReference type="Rhea" id="RHEA-COMP:11605"/>
        <dbReference type="ChEBI" id="CHEBI:15378"/>
        <dbReference type="ChEBI" id="CHEBI:30013"/>
        <dbReference type="ChEBI" id="CHEBI:30616"/>
        <dbReference type="ChEBI" id="CHEBI:61977"/>
        <dbReference type="ChEBI" id="CHEBI:456216"/>
        <dbReference type="EC" id="2.7.11.1"/>
    </reaction>
</comment>
<keyword evidence="7 10" id="KW-0067">ATP-binding</keyword>
<dbReference type="PROSITE" id="PS00108">
    <property type="entry name" value="PROTEIN_KINASE_ST"/>
    <property type="match status" value="1"/>
</dbReference>
<evidence type="ECO:0000256" key="11">
    <source>
        <dbReference type="PIRSR" id="PIRSR037993-1"/>
    </source>
</evidence>
<evidence type="ECO:0000256" key="6">
    <source>
        <dbReference type="ARBA" id="ARBA00022777"/>
    </source>
</evidence>